<name>A0AAE1Y9R6_9LAMI</name>
<dbReference type="Proteomes" id="UP001293254">
    <property type="component" value="Unassembled WGS sequence"/>
</dbReference>
<accession>A0AAE1Y9R6</accession>
<proteinExistence type="predicted"/>
<dbReference type="EMBL" id="JACGWO010000005">
    <property type="protein sequence ID" value="KAK4426012.1"/>
    <property type="molecule type" value="Genomic_DNA"/>
</dbReference>
<evidence type="ECO:0000313" key="3">
    <source>
        <dbReference type="Proteomes" id="UP001293254"/>
    </source>
</evidence>
<evidence type="ECO:0000256" key="1">
    <source>
        <dbReference type="SAM" id="MobiDB-lite"/>
    </source>
</evidence>
<keyword evidence="3" id="KW-1185">Reference proteome</keyword>
<evidence type="ECO:0000313" key="2">
    <source>
        <dbReference type="EMBL" id="KAK4426012.1"/>
    </source>
</evidence>
<sequence length="360" mass="39194">MGLTQLGCTLMLGRAPLGRAPLGRAPLGRTHRWAARTAGPRALHTNFLNLSHLISHLCSLCTVLAPSCTHNNPPQALCFVPAAVVITDLVNGWLVICLLLAPTTASAAAPPPPRRRNLYRRVTGHAPHLPLRRPTTYTTVERVSPSALRRASNRWSKEQIFALKSPPNCFQLLSNFPATSRRITGRHPYQSTPQFSASISPQSIRIFTGDLDWALTLAVAALINKFAAVRTPFDRGPPPSSSASHCESNGPQHAHCHQSWTQFGIFSSPVFRCLRVAGAPPSAVRSVADHHHCDRLFMENTYIRPDLSITLPAEIASTDPNSAEFPLCCTQPVRVNSPGLTSQNHNLQNSDPKQPAPTSN</sequence>
<gene>
    <name evidence="2" type="ORF">Salat_1369700</name>
</gene>
<comment type="caution">
    <text evidence="2">The sequence shown here is derived from an EMBL/GenBank/DDBJ whole genome shotgun (WGS) entry which is preliminary data.</text>
</comment>
<protein>
    <submittedName>
        <fullName evidence="2">Uncharacterized protein</fullName>
    </submittedName>
</protein>
<dbReference type="AlphaFoldDB" id="A0AAE1Y9R6"/>
<reference evidence="2" key="1">
    <citation type="submission" date="2020-06" db="EMBL/GenBank/DDBJ databases">
        <authorList>
            <person name="Li T."/>
            <person name="Hu X."/>
            <person name="Zhang T."/>
            <person name="Song X."/>
            <person name="Zhang H."/>
            <person name="Dai N."/>
            <person name="Sheng W."/>
            <person name="Hou X."/>
            <person name="Wei L."/>
        </authorList>
    </citation>
    <scope>NUCLEOTIDE SEQUENCE</scope>
    <source>
        <strain evidence="2">3651</strain>
        <tissue evidence="2">Leaf</tissue>
    </source>
</reference>
<feature type="region of interest" description="Disordered" evidence="1">
    <location>
        <begin position="338"/>
        <end position="360"/>
    </location>
</feature>
<reference evidence="2" key="2">
    <citation type="journal article" date="2024" name="Plant">
        <title>Genomic evolution and insights into agronomic trait innovations of Sesamum species.</title>
        <authorList>
            <person name="Miao H."/>
            <person name="Wang L."/>
            <person name="Qu L."/>
            <person name="Liu H."/>
            <person name="Sun Y."/>
            <person name="Le M."/>
            <person name="Wang Q."/>
            <person name="Wei S."/>
            <person name="Zheng Y."/>
            <person name="Lin W."/>
            <person name="Duan Y."/>
            <person name="Cao H."/>
            <person name="Xiong S."/>
            <person name="Wang X."/>
            <person name="Wei L."/>
            <person name="Li C."/>
            <person name="Ma Q."/>
            <person name="Ju M."/>
            <person name="Zhao R."/>
            <person name="Li G."/>
            <person name="Mu C."/>
            <person name="Tian Q."/>
            <person name="Mei H."/>
            <person name="Zhang T."/>
            <person name="Gao T."/>
            <person name="Zhang H."/>
        </authorList>
    </citation>
    <scope>NUCLEOTIDE SEQUENCE</scope>
    <source>
        <strain evidence="2">3651</strain>
    </source>
</reference>
<organism evidence="2 3">
    <name type="scientific">Sesamum alatum</name>
    <dbReference type="NCBI Taxonomy" id="300844"/>
    <lineage>
        <taxon>Eukaryota</taxon>
        <taxon>Viridiplantae</taxon>
        <taxon>Streptophyta</taxon>
        <taxon>Embryophyta</taxon>
        <taxon>Tracheophyta</taxon>
        <taxon>Spermatophyta</taxon>
        <taxon>Magnoliopsida</taxon>
        <taxon>eudicotyledons</taxon>
        <taxon>Gunneridae</taxon>
        <taxon>Pentapetalae</taxon>
        <taxon>asterids</taxon>
        <taxon>lamiids</taxon>
        <taxon>Lamiales</taxon>
        <taxon>Pedaliaceae</taxon>
        <taxon>Sesamum</taxon>
    </lineage>
</organism>